<sequence length="176" mass="19214">MGNRDALRELQARLADRLQAARSEGIQASWLAVQAGGVNYLLPLAQSGEIFPMAGWQPVPYTRPWFLGVANLRGGLWGVVDLASFVSGQPPQQRADHVRLQSRLVSLNTILDVNCALLVERLTGLRGLDGFVQSQPAAPDAPAYFASRYTDAQGETWQEINLQALSQQPQFISISA</sequence>
<proteinExistence type="predicted"/>
<dbReference type="InterPro" id="IPR036061">
    <property type="entry name" value="CheW-like_dom_sf"/>
</dbReference>
<organism evidence="2 3">
    <name type="scientific">Ramlibacter aurantiacus</name>
    <dbReference type="NCBI Taxonomy" id="2801330"/>
    <lineage>
        <taxon>Bacteria</taxon>
        <taxon>Pseudomonadati</taxon>
        <taxon>Pseudomonadota</taxon>
        <taxon>Betaproteobacteria</taxon>
        <taxon>Burkholderiales</taxon>
        <taxon>Comamonadaceae</taxon>
        <taxon>Ramlibacter</taxon>
    </lineage>
</organism>
<keyword evidence="3" id="KW-1185">Reference proteome</keyword>
<dbReference type="AlphaFoldDB" id="A0A936ZJQ5"/>
<protein>
    <submittedName>
        <fullName evidence="2">Chemotaxis protein CheW</fullName>
    </submittedName>
</protein>
<dbReference type="SMART" id="SM00260">
    <property type="entry name" value="CheW"/>
    <property type="match status" value="1"/>
</dbReference>
<accession>A0A936ZJQ5</accession>
<dbReference type="SUPFAM" id="SSF50341">
    <property type="entry name" value="CheW-like"/>
    <property type="match status" value="1"/>
</dbReference>
<dbReference type="EMBL" id="JAEQNA010000007">
    <property type="protein sequence ID" value="MBL0422172.1"/>
    <property type="molecule type" value="Genomic_DNA"/>
</dbReference>
<comment type="caution">
    <text evidence="2">The sequence shown here is derived from an EMBL/GenBank/DDBJ whole genome shotgun (WGS) entry which is preliminary data.</text>
</comment>
<dbReference type="Proteomes" id="UP000613011">
    <property type="component" value="Unassembled WGS sequence"/>
</dbReference>
<evidence type="ECO:0000313" key="3">
    <source>
        <dbReference type="Proteomes" id="UP000613011"/>
    </source>
</evidence>
<dbReference type="GO" id="GO:0007165">
    <property type="term" value="P:signal transduction"/>
    <property type="evidence" value="ECO:0007669"/>
    <property type="project" value="InterPro"/>
</dbReference>
<name>A0A936ZJQ5_9BURK</name>
<feature type="domain" description="CheW-like" evidence="1">
    <location>
        <begin position="27"/>
        <end position="171"/>
    </location>
</feature>
<dbReference type="GO" id="GO:0006935">
    <property type="term" value="P:chemotaxis"/>
    <property type="evidence" value="ECO:0007669"/>
    <property type="project" value="InterPro"/>
</dbReference>
<dbReference type="PROSITE" id="PS50851">
    <property type="entry name" value="CHEW"/>
    <property type="match status" value="1"/>
</dbReference>
<dbReference type="Pfam" id="PF01584">
    <property type="entry name" value="CheW"/>
    <property type="match status" value="1"/>
</dbReference>
<evidence type="ECO:0000259" key="1">
    <source>
        <dbReference type="PROSITE" id="PS50851"/>
    </source>
</evidence>
<dbReference type="RefSeq" id="WP_201685249.1">
    <property type="nucleotide sequence ID" value="NZ_JAEQNA010000007.1"/>
</dbReference>
<dbReference type="Gene3D" id="2.40.50.180">
    <property type="entry name" value="CheA-289, Domain 4"/>
    <property type="match status" value="1"/>
</dbReference>
<evidence type="ECO:0000313" key="2">
    <source>
        <dbReference type="EMBL" id="MBL0422172.1"/>
    </source>
</evidence>
<gene>
    <name evidence="2" type="ORF">JI739_17625</name>
</gene>
<reference evidence="2" key="1">
    <citation type="submission" date="2021-01" db="EMBL/GenBank/DDBJ databases">
        <title>Ramlibacter sp. strain AW1 16S ribosomal RNA gene Genome sequencing and assembly.</title>
        <authorList>
            <person name="Kang M."/>
        </authorList>
    </citation>
    <scope>NUCLEOTIDE SEQUENCE</scope>
    <source>
        <strain evidence="2">AW1</strain>
    </source>
</reference>
<dbReference type="InterPro" id="IPR002545">
    <property type="entry name" value="CheW-lke_dom"/>
</dbReference>